<dbReference type="Proteomes" id="UP001461341">
    <property type="component" value="Chromosome"/>
</dbReference>
<comment type="cofactor">
    <cofactor evidence="4">
        <name>Zn(2+)</name>
        <dbReference type="ChEBI" id="CHEBI:29105"/>
    </cofactor>
</comment>
<sequence length="352" mass="39200">MKVLRYYDRHTLKMEDWPVPDIGEDEVLVETRACGICASDILDWYREPKAPTFLGHEPAGVIVKTGSSVQNLKVGDRVFVHHHVPCFVCRYCRAGEFSMCPDFRASHIYPGGFAEFIKVPGENVRKGLLLLPENVSFVEATLVEPLACCIQAFKRSLFKRGDTVLVVGAGFNGLALTQLARIYGAGAVLVSEPDPFRRELAFSLGVDAVIDPNQEDVAEVLKEQNKGYLADVVFVTPPFPKAIEGAINCLERGGRLLLYAPSQPGEKVSLEINSFYFSHLTIRASYSASPLDTREALSLLEKGLIKTDLLINCVLPFSQFQEAFWKVRNDKKVIKCVLTFEKKLVSEVGRTR</sequence>
<name>A0ABZ2Y9S8_9BACT</name>
<feature type="domain" description="Enoyl reductase (ER)" evidence="5">
    <location>
        <begin position="8"/>
        <end position="338"/>
    </location>
</feature>
<evidence type="ECO:0000313" key="6">
    <source>
        <dbReference type="EMBL" id="WZL75749.1"/>
    </source>
</evidence>
<dbReference type="InterPro" id="IPR011032">
    <property type="entry name" value="GroES-like_sf"/>
</dbReference>
<evidence type="ECO:0000313" key="7">
    <source>
        <dbReference type="Proteomes" id="UP001461341"/>
    </source>
</evidence>
<dbReference type="RefSeq" id="WP_369017899.1">
    <property type="nucleotide sequence ID" value="NZ_CP121689.1"/>
</dbReference>
<evidence type="ECO:0000256" key="4">
    <source>
        <dbReference type="RuleBase" id="RU361277"/>
    </source>
</evidence>
<dbReference type="InterPro" id="IPR013154">
    <property type="entry name" value="ADH-like_N"/>
</dbReference>
<comment type="similarity">
    <text evidence="4">Belongs to the zinc-containing alcohol dehydrogenase family.</text>
</comment>
<dbReference type="Pfam" id="PF08240">
    <property type="entry name" value="ADH_N"/>
    <property type="match status" value="1"/>
</dbReference>
<accession>A0ABZ2Y9S8</accession>
<dbReference type="InterPro" id="IPR002328">
    <property type="entry name" value="ADH_Zn_CS"/>
</dbReference>
<protein>
    <submittedName>
        <fullName evidence="6">Alcohol dehydrogenase catalytic domain-containing protein</fullName>
    </submittedName>
</protein>
<evidence type="ECO:0000256" key="3">
    <source>
        <dbReference type="ARBA" id="ARBA00023002"/>
    </source>
</evidence>
<reference evidence="6 7" key="1">
    <citation type="submission" date="2023-03" db="EMBL/GenBank/DDBJ databases">
        <title>Novel Species.</title>
        <authorList>
            <person name="Ma S."/>
        </authorList>
    </citation>
    <scope>NUCLEOTIDE SEQUENCE [LARGE SCALE GENOMIC DNA]</scope>
    <source>
        <strain evidence="6 7">B11</strain>
    </source>
</reference>
<dbReference type="PANTHER" id="PTHR43401">
    <property type="entry name" value="L-THREONINE 3-DEHYDROGENASE"/>
    <property type="match status" value="1"/>
</dbReference>
<dbReference type="Gene3D" id="3.40.50.720">
    <property type="entry name" value="NAD(P)-binding Rossmann-like Domain"/>
    <property type="match status" value="1"/>
</dbReference>
<dbReference type="PANTHER" id="PTHR43401:SF2">
    <property type="entry name" value="L-THREONINE 3-DEHYDROGENASE"/>
    <property type="match status" value="1"/>
</dbReference>
<dbReference type="PROSITE" id="PS00059">
    <property type="entry name" value="ADH_ZINC"/>
    <property type="match status" value="1"/>
</dbReference>
<organism evidence="6 7">
    <name type="scientific">Thermatribacter velox</name>
    <dbReference type="NCBI Taxonomy" id="3039681"/>
    <lineage>
        <taxon>Bacteria</taxon>
        <taxon>Pseudomonadati</taxon>
        <taxon>Atribacterota</taxon>
        <taxon>Atribacteria</taxon>
        <taxon>Atribacterales</taxon>
        <taxon>Thermatribacteraceae</taxon>
        <taxon>Thermatribacter</taxon>
    </lineage>
</organism>
<keyword evidence="1 4" id="KW-0479">Metal-binding</keyword>
<proteinExistence type="inferred from homology"/>
<keyword evidence="7" id="KW-1185">Reference proteome</keyword>
<dbReference type="SMART" id="SM00829">
    <property type="entry name" value="PKS_ER"/>
    <property type="match status" value="1"/>
</dbReference>
<evidence type="ECO:0000259" key="5">
    <source>
        <dbReference type="SMART" id="SM00829"/>
    </source>
</evidence>
<dbReference type="EMBL" id="CP121689">
    <property type="protein sequence ID" value="WZL75749.1"/>
    <property type="molecule type" value="Genomic_DNA"/>
</dbReference>
<dbReference type="Gene3D" id="3.90.180.10">
    <property type="entry name" value="Medium-chain alcohol dehydrogenases, catalytic domain"/>
    <property type="match status" value="1"/>
</dbReference>
<dbReference type="InterPro" id="IPR013149">
    <property type="entry name" value="ADH-like_C"/>
</dbReference>
<dbReference type="InterPro" id="IPR020843">
    <property type="entry name" value="ER"/>
</dbReference>
<dbReference type="SUPFAM" id="SSF50129">
    <property type="entry name" value="GroES-like"/>
    <property type="match status" value="1"/>
</dbReference>
<evidence type="ECO:0000256" key="1">
    <source>
        <dbReference type="ARBA" id="ARBA00022723"/>
    </source>
</evidence>
<evidence type="ECO:0000256" key="2">
    <source>
        <dbReference type="ARBA" id="ARBA00022833"/>
    </source>
</evidence>
<dbReference type="InterPro" id="IPR036291">
    <property type="entry name" value="NAD(P)-bd_dom_sf"/>
</dbReference>
<dbReference type="InterPro" id="IPR050129">
    <property type="entry name" value="Zn_alcohol_dh"/>
</dbReference>
<dbReference type="SUPFAM" id="SSF51735">
    <property type="entry name" value="NAD(P)-binding Rossmann-fold domains"/>
    <property type="match status" value="1"/>
</dbReference>
<keyword evidence="2 4" id="KW-0862">Zinc</keyword>
<keyword evidence="3" id="KW-0560">Oxidoreductase</keyword>
<gene>
    <name evidence="6" type="ORF">QBE54_09185</name>
</gene>
<dbReference type="Pfam" id="PF00107">
    <property type="entry name" value="ADH_zinc_N"/>
    <property type="match status" value="1"/>
</dbReference>